<evidence type="ECO:0000313" key="2">
    <source>
        <dbReference type="Proteomes" id="UP001162098"/>
    </source>
</evidence>
<organism evidence="1 2">
    <name type="scientific">Medusavirus stheno T3</name>
    <dbReference type="NCBI Taxonomy" id="3069717"/>
    <lineage>
        <taxon>Viruses</taxon>
        <taxon>Varidnaviria</taxon>
        <taxon>Bamfordvirae</taxon>
        <taxon>Nucleocytoviricota</taxon>
        <taxon>Megaviricetes</taxon>
        <taxon>Mamonoviridae</taxon>
        <taxon>Medusavirus</taxon>
        <taxon>Medusavirus sthenus</taxon>
    </lineage>
</organism>
<reference evidence="1 2" key="1">
    <citation type="submission" date="2020-09" db="EMBL/GenBank/DDBJ databases">
        <authorList>
            <person name="Zhang R."/>
            <person name="Garcia K."/>
            <person name="Ogata H."/>
        </authorList>
    </citation>
    <scope>NUCLEOTIDE SEQUENCE [LARGE SCALE GENOMIC DNA]</scope>
    <source>
        <strain evidence="2">stheno</strain>
    </source>
</reference>
<sequence>MNTFTLGDSDSLFALFWNLNGVIADAFKIRFDADGVRVRETVTHADSSTSVVDLLMRAEGFDDYQIVAPFVVSFTWTSLTRIFPVNASYRRKLIVAYDDATQKLSFDFREPNDSLARQTVFTFDAPLVAPADDTGPMLPLTPAQWDSTVTLPAYSLTRFVRGLVWFGPTVDFATHVVDTSPSMTITSSATNGDACVQYALPQVDYAFAIAQECVSHVPTACIRAYAPDPAPIGMATVYLGPSVGLFRISYDIQSTKTDPQTGMQDTISFGVMNCYISAA</sequence>
<dbReference type="KEGG" id="vg:80543666"/>
<keyword evidence="2" id="KW-1185">Reference proteome</keyword>
<dbReference type="SUPFAM" id="SSF55979">
    <property type="entry name" value="DNA clamp"/>
    <property type="match status" value="1"/>
</dbReference>
<protein>
    <submittedName>
        <fullName evidence="1">Proliferating cell nuclear antigen</fullName>
    </submittedName>
</protein>
<dbReference type="Gene3D" id="3.70.10.10">
    <property type="match status" value="1"/>
</dbReference>
<dbReference type="EMBL" id="MW018138">
    <property type="protein sequence ID" value="QPB44470.1"/>
    <property type="molecule type" value="Genomic_DNA"/>
</dbReference>
<name>A0A7S7YG04_9VIRU</name>
<proteinExistence type="predicted"/>
<dbReference type="Proteomes" id="UP001162098">
    <property type="component" value="Segment"/>
</dbReference>
<dbReference type="InterPro" id="IPR046938">
    <property type="entry name" value="DNA_clamp_sf"/>
</dbReference>
<evidence type="ECO:0000313" key="1">
    <source>
        <dbReference type="EMBL" id="QPB44470.1"/>
    </source>
</evidence>
<accession>A0A7S7YG04</accession>